<accession>A0A926ZHY6</accession>
<reference evidence="1" key="2">
    <citation type="submission" date="2020-08" db="EMBL/GenBank/DDBJ databases">
        <authorList>
            <person name="Chen M."/>
            <person name="Teng W."/>
            <person name="Zhao L."/>
            <person name="Hu C."/>
            <person name="Zhou Y."/>
            <person name="Han B."/>
            <person name="Song L."/>
            <person name="Shu W."/>
        </authorList>
    </citation>
    <scope>NUCLEOTIDE SEQUENCE</scope>
    <source>
        <strain evidence="1">FACHB-1375</strain>
    </source>
</reference>
<organism evidence="1 2">
    <name type="scientific">Aerosakkonema funiforme FACHB-1375</name>
    <dbReference type="NCBI Taxonomy" id="2949571"/>
    <lineage>
        <taxon>Bacteria</taxon>
        <taxon>Bacillati</taxon>
        <taxon>Cyanobacteriota</taxon>
        <taxon>Cyanophyceae</taxon>
        <taxon>Oscillatoriophycideae</taxon>
        <taxon>Aerosakkonematales</taxon>
        <taxon>Aerosakkonemataceae</taxon>
        <taxon>Aerosakkonema</taxon>
    </lineage>
</organism>
<reference evidence="1" key="1">
    <citation type="journal article" date="2015" name="ISME J.">
        <title>Draft Genome Sequence of Streptomyces incarnatus NRRL8089, which Produces the Nucleoside Antibiotic Sinefungin.</title>
        <authorList>
            <person name="Oshima K."/>
            <person name="Hattori M."/>
            <person name="Shimizu H."/>
            <person name="Fukuda K."/>
            <person name="Nemoto M."/>
            <person name="Inagaki K."/>
            <person name="Tamura T."/>
        </authorList>
    </citation>
    <scope>NUCLEOTIDE SEQUENCE</scope>
    <source>
        <strain evidence="1">FACHB-1375</strain>
    </source>
</reference>
<name>A0A926ZHY6_9CYAN</name>
<proteinExistence type="predicted"/>
<dbReference type="Proteomes" id="UP000641646">
    <property type="component" value="Unassembled WGS sequence"/>
</dbReference>
<sequence>MNVFLQICWKANLSYGDELSLHIGARIPYSQKSMAGKEKGEWIVGTRGNPWKLKSEGETIVTSEEDAENIRQKIKAIEHNHISWFVPTPELGFNMGFSNGYELILIPEIEDDSGLAYWEMFTPKDMILKVRPNAMWSYTCITNIPTVPC</sequence>
<comment type="caution">
    <text evidence="1">The sequence shown here is derived from an EMBL/GenBank/DDBJ whole genome shotgun (WGS) entry which is preliminary data.</text>
</comment>
<keyword evidence="2" id="KW-1185">Reference proteome</keyword>
<evidence type="ECO:0000313" key="1">
    <source>
        <dbReference type="EMBL" id="MBD2183129.1"/>
    </source>
</evidence>
<gene>
    <name evidence="1" type="ORF">H6G03_19020</name>
</gene>
<dbReference type="AlphaFoldDB" id="A0A926ZHY6"/>
<dbReference type="RefSeq" id="WP_190466818.1">
    <property type="nucleotide sequence ID" value="NZ_JACJPW010000048.1"/>
</dbReference>
<evidence type="ECO:0000313" key="2">
    <source>
        <dbReference type="Proteomes" id="UP000641646"/>
    </source>
</evidence>
<protein>
    <submittedName>
        <fullName evidence="1">Uncharacterized protein</fullName>
    </submittedName>
</protein>
<dbReference type="EMBL" id="JACJPW010000048">
    <property type="protein sequence ID" value="MBD2183129.1"/>
    <property type="molecule type" value="Genomic_DNA"/>
</dbReference>